<dbReference type="InterPro" id="IPR045275">
    <property type="entry name" value="MscS_archaea/bacteria_type"/>
</dbReference>
<dbReference type="InterPro" id="IPR049278">
    <property type="entry name" value="MS_channel_C"/>
</dbReference>
<comment type="similarity">
    <text evidence="2">Belongs to the MscS (TC 1.A.23) family.</text>
</comment>
<gene>
    <name evidence="10" type="ORF">CUN59_09110</name>
</gene>
<feature type="transmembrane region" description="Helical" evidence="7">
    <location>
        <begin position="325"/>
        <end position="343"/>
    </location>
</feature>
<comment type="subcellular location">
    <subcellularLocation>
        <location evidence="1">Cell membrane</location>
        <topology evidence="1">Multi-pass membrane protein</topology>
    </subcellularLocation>
</comment>
<feature type="domain" description="Mechanosensitive ion channel MscS" evidence="8">
    <location>
        <begin position="368"/>
        <end position="433"/>
    </location>
</feature>
<evidence type="ECO:0000259" key="9">
    <source>
        <dbReference type="Pfam" id="PF21082"/>
    </source>
</evidence>
<keyword evidence="6 7" id="KW-0472">Membrane</keyword>
<dbReference type="InterPro" id="IPR023408">
    <property type="entry name" value="MscS_beta-dom_sf"/>
</dbReference>
<evidence type="ECO:0000256" key="5">
    <source>
        <dbReference type="ARBA" id="ARBA00022989"/>
    </source>
</evidence>
<keyword evidence="4 7" id="KW-0812">Transmembrane</keyword>
<feature type="transmembrane region" description="Helical" evidence="7">
    <location>
        <begin position="270"/>
        <end position="289"/>
    </location>
</feature>
<name>A0A2S6CV82_9CYAN</name>
<dbReference type="GO" id="GO:0008381">
    <property type="term" value="F:mechanosensitive monoatomic ion channel activity"/>
    <property type="evidence" value="ECO:0007669"/>
    <property type="project" value="InterPro"/>
</dbReference>
<evidence type="ECO:0000259" key="8">
    <source>
        <dbReference type="Pfam" id="PF00924"/>
    </source>
</evidence>
<feature type="transmembrane region" description="Helical" evidence="7">
    <location>
        <begin position="355"/>
        <end position="381"/>
    </location>
</feature>
<evidence type="ECO:0000256" key="1">
    <source>
        <dbReference type="ARBA" id="ARBA00004651"/>
    </source>
</evidence>
<feature type="domain" description="Mechanosensitive ion channel MscS C-terminal" evidence="9">
    <location>
        <begin position="447"/>
        <end position="528"/>
    </location>
</feature>
<protein>
    <submittedName>
        <fullName evidence="10">Mechanosensitive ion channel protein</fullName>
    </submittedName>
</protein>
<reference evidence="10 11" key="1">
    <citation type="submission" date="2018-02" db="EMBL/GenBank/DDBJ databases">
        <title>Discovery of a pederin family compound in a non-symbiotic bloom-forming cyanobacterium.</title>
        <authorList>
            <person name="Kust A."/>
            <person name="Mares J."/>
            <person name="Jokela J."/>
            <person name="Urajova P."/>
            <person name="Hajek J."/>
            <person name="Saurav K."/>
            <person name="Voracova K."/>
            <person name="Fewer D.P."/>
            <person name="Haapaniemi E."/>
            <person name="Permi P."/>
            <person name="Rehakova K."/>
            <person name="Sivonen K."/>
            <person name="Hrouzek P."/>
        </authorList>
    </citation>
    <scope>NUCLEOTIDE SEQUENCE [LARGE SCALE GENOMIC DNA]</scope>
    <source>
        <strain evidence="10 11">CHARLIE-1</strain>
    </source>
</reference>
<dbReference type="PANTHER" id="PTHR30221:SF18">
    <property type="entry name" value="SLL0590 PROTEIN"/>
    <property type="match status" value="1"/>
</dbReference>
<dbReference type="Pfam" id="PF21082">
    <property type="entry name" value="MS_channel_3rd"/>
    <property type="match status" value="1"/>
</dbReference>
<comment type="caution">
    <text evidence="10">The sequence shown here is derived from an EMBL/GenBank/DDBJ whole genome shotgun (WGS) entry which is preliminary data.</text>
</comment>
<evidence type="ECO:0000256" key="2">
    <source>
        <dbReference type="ARBA" id="ARBA00008017"/>
    </source>
</evidence>
<dbReference type="InterPro" id="IPR006685">
    <property type="entry name" value="MscS_channel_2nd"/>
</dbReference>
<dbReference type="Pfam" id="PF00924">
    <property type="entry name" value="MS_channel_2nd"/>
    <property type="match status" value="1"/>
</dbReference>
<evidence type="ECO:0000256" key="6">
    <source>
        <dbReference type="ARBA" id="ARBA00023136"/>
    </source>
</evidence>
<dbReference type="SUPFAM" id="SSF50182">
    <property type="entry name" value="Sm-like ribonucleoproteins"/>
    <property type="match status" value="1"/>
</dbReference>
<dbReference type="Gene3D" id="3.30.70.100">
    <property type="match status" value="1"/>
</dbReference>
<dbReference type="OrthoDB" id="9809206at2"/>
<evidence type="ECO:0000313" key="11">
    <source>
        <dbReference type="Proteomes" id="UP000239589"/>
    </source>
</evidence>
<evidence type="ECO:0000256" key="4">
    <source>
        <dbReference type="ARBA" id="ARBA00022692"/>
    </source>
</evidence>
<feature type="transmembrane region" description="Helical" evidence="7">
    <location>
        <begin position="227"/>
        <end position="250"/>
    </location>
</feature>
<dbReference type="GO" id="GO:0005886">
    <property type="term" value="C:plasma membrane"/>
    <property type="evidence" value="ECO:0007669"/>
    <property type="project" value="UniProtKB-SubCell"/>
</dbReference>
<dbReference type="InterPro" id="IPR010920">
    <property type="entry name" value="LSM_dom_sf"/>
</dbReference>
<dbReference type="EMBL" id="PGEM01000060">
    <property type="protein sequence ID" value="PPJ63602.1"/>
    <property type="molecule type" value="Genomic_DNA"/>
</dbReference>
<organism evidence="10 11">
    <name type="scientific">Cuspidothrix issatschenkoi CHARLIE-1</name>
    <dbReference type="NCBI Taxonomy" id="2052836"/>
    <lineage>
        <taxon>Bacteria</taxon>
        <taxon>Bacillati</taxon>
        <taxon>Cyanobacteriota</taxon>
        <taxon>Cyanophyceae</taxon>
        <taxon>Nostocales</taxon>
        <taxon>Aphanizomenonaceae</taxon>
        <taxon>Cuspidothrix</taxon>
    </lineage>
</organism>
<dbReference type="Proteomes" id="UP000239589">
    <property type="component" value="Unassembled WGS sequence"/>
</dbReference>
<sequence length="578" mass="65643">MNKYTKKKKYLNILNKLILILICFIFTINISMGYAQDKSTPIVQDSEIVNKIDGTPVLLGDTTLFVIQKSVGSFSPQERAQAVTNRLEIIANDPLISIDNLRVVEDSDITSIVIGDKTLFTITDKDAKAANKTRQILAEKCIEIIRNAINQYRKERSLDYIIKGLLYSFILTIFLLIFLKIFNQVYPIIITRLQNWRGIRIPELRIQNIELLPAARVINIVTRLVKIIRIIIVISIFYIYISLVLSFFPWTKQISSRLISYFLAAIYKSWLAFADYLPNIFALALIFFITHYSLKFIRYIFTELGNGNISVPGFYNDWAEPTYKLVFLIIVALALVLAFPYLPGFGSPAFQGISVFLGILFSLGSTAVITNVVAGIILIYTRAFQMGDRIKIGEAIGDIVEKTLLVTRIRTIKNVIITIPNGTVLNSQIINYTALSQDPNYYLIIHTTITLGYDLPWRKVHQALIDAALATNNILTEPIPFVLQTSLDDFYVSYELNAYSNKPMLMANIYSELHQNIQDKCNEAGMEILSPHYSAVRDGNQTTIPENYLSEDYKPPGFRLSSLNNLFNLDNIKNRSDS</sequence>
<dbReference type="PANTHER" id="PTHR30221">
    <property type="entry name" value="SMALL-CONDUCTANCE MECHANOSENSITIVE CHANNEL"/>
    <property type="match status" value="1"/>
</dbReference>
<evidence type="ECO:0000256" key="3">
    <source>
        <dbReference type="ARBA" id="ARBA00022475"/>
    </source>
</evidence>
<dbReference type="SUPFAM" id="SSF82689">
    <property type="entry name" value="Mechanosensitive channel protein MscS (YggB), C-terminal domain"/>
    <property type="match status" value="1"/>
</dbReference>
<evidence type="ECO:0000256" key="7">
    <source>
        <dbReference type="SAM" id="Phobius"/>
    </source>
</evidence>
<dbReference type="Gene3D" id="2.30.30.60">
    <property type="match status" value="1"/>
</dbReference>
<dbReference type="InterPro" id="IPR011066">
    <property type="entry name" value="MscS_channel_C_sf"/>
</dbReference>
<keyword evidence="3" id="KW-1003">Cell membrane</keyword>
<evidence type="ECO:0000313" key="10">
    <source>
        <dbReference type="EMBL" id="PPJ63602.1"/>
    </source>
</evidence>
<feature type="transmembrane region" description="Helical" evidence="7">
    <location>
        <begin position="160"/>
        <end position="182"/>
    </location>
</feature>
<keyword evidence="5 7" id="KW-1133">Transmembrane helix</keyword>
<dbReference type="AlphaFoldDB" id="A0A2S6CV82"/>
<proteinExistence type="inferred from homology"/>
<accession>A0A2S6CV82</accession>
<keyword evidence="11" id="KW-1185">Reference proteome</keyword>